<dbReference type="Proteomes" id="UP000238196">
    <property type="component" value="Unassembled WGS sequence"/>
</dbReference>
<feature type="transmembrane region" description="Helical" evidence="1">
    <location>
        <begin position="104"/>
        <end position="123"/>
    </location>
</feature>
<dbReference type="EMBL" id="PRLP01000012">
    <property type="protein sequence ID" value="PPC78585.1"/>
    <property type="molecule type" value="Genomic_DNA"/>
</dbReference>
<evidence type="ECO:0000256" key="1">
    <source>
        <dbReference type="SAM" id="Phobius"/>
    </source>
</evidence>
<keyword evidence="1" id="KW-0812">Transmembrane</keyword>
<dbReference type="AlphaFoldDB" id="A0A2S5KV68"/>
<feature type="transmembrane region" description="Helical" evidence="1">
    <location>
        <begin position="135"/>
        <end position="155"/>
    </location>
</feature>
<gene>
    <name evidence="2" type="ORF">C4K68_03490</name>
</gene>
<name>A0A2S5KV68_9PROT</name>
<keyword evidence="1" id="KW-1133">Transmembrane helix</keyword>
<keyword evidence="1" id="KW-0472">Membrane</keyword>
<evidence type="ECO:0000313" key="2">
    <source>
        <dbReference type="EMBL" id="PPC78585.1"/>
    </source>
</evidence>
<organism evidence="2 3">
    <name type="scientific">Proteobacteria bacterium 228</name>
    <dbReference type="NCBI Taxonomy" id="2083153"/>
    <lineage>
        <taxon>Bacteria</taxon>
        <taxon>Pseudomonadati</taxon>
        <taxon>Pseudomonadota</taxon>
    </lineage>
</organism>
<evidence type="ECO:0000313" key="3">
    <source>
        <dbReference type="Proteomes" id="UP000238196"/>
    </source>
</evidence>
<sequence length="169" mass="19368">MLQVFAGLWGIAGVSLLLLSAIGRLLPLSLSAFDMPLSWHHWLTFWVFLIFMLYNEGYRGFQKAFSPRTAARARYLSRSATPAQAIFAPFFCMGYFHTTRKRQIISISITCTVILLIILFHFLPQPWRGILDGGVVAGLIWGILSFWYCCWNAWFNVHFSHSAELPHHS</sequence>
<proteinExistence type="predicted"/>
<reference evidence="2 3" key="1">
    <citation type="submission" date="2018-02" db="EMBL/GenBank/DDBJ databases">
        <title>novel marine gammaproteobacteria from coastal saline agro ecosystem.</title>
        <authorList>
            <person name="Krishnan R."/>
            <person name="Ramesh Kumar N."/>
        </authorList>
    </citation>
    <scope>NUCLEOTIDE SEQUENCE [LARGE SCALE GENOMIC DNA]</scope>
    <source>
        <strain evidence="2 3">228</strain>
    </source>
</reference>
<comment type="caution">
    <text evidence="2">The sequence shown here is derived from an EMBL/GenBank/DDBJ whole genome shotgun (WGS) entry which is preliminary data.</text>
</comment>
<protein>
    <submittedName>
        <fullName evidence="2">Uncharacterized protein</fullName>
    </submittedName>
</protein>
<dbReference type="OrthoDB" id="9790458at2"/>
<accession>A0A2S5KV68</accession>
<feature type="transmembrane region" description="Helical" evidence="1">
    <location>
        <begin position="39"/>
        <end position="58"/>
    </location>
</feature>